<feature type="compositionally biased region" description="Basic and acidic residues" evidence="1">
    <location>
        <begin position="615"/>
        <end position="629"/>
    </location>
</feature>
<organism evidence="2 3">
    <name type="scientific">Oopsacas minuta</name>
    <dbReference type="NCBI Taxonomy" id="111878"/>
    <lineage>
        <taxon>Eukaryota</taxon>
        <taxon>Metazoa</taxon>
        <taxon>Porifera</taxon>
        <taxon>Hexactinellida</taxon>
        <taxon>Hexasterophora</taxon>
        <taxon>Lyssacinosida</taxon>
        <taxon>Leucopsacidae</taxon>
        <taxon>Oopsacas</taxon>
    </lineage>
</organism>
<reference evidence="2 3" key="1">
    <citation type="journal article" date="2023" name="BMC Biol.">
        <title>The compact genome of the sponge Oopsacas minuta (Hexactinellida) is lacking key metazoan core genes.</title>
        <authorList>
            <person name="Santini S."/>
            <person name="Schenkelaars Q."/>
            <person name="Jourda C."/>
            <person name="Duchesne M."/>
            <person name="Belahbib H."/>
            <person name="Rocher C."/>
            <person name="Selva M."/>
            <person name="Riesgo A."/>
            <person name="Vervoort M."/>
            <person name="Leys S.P."/>
            <person name="Kodjabachian L."/>
            <person name="Le Bivic A."/>
            <person name="Borchiellini C."/>
            <person name="Claverie J.M."/>
            <person name="Renard E."/>
        </authorList>
    </citation>
    <scope>NUCLEOTIDE SEQUENCE [LARGE SCALE GENOMIC DNA]</scope>
    <source>
        <strain evidence="2">SPO-2</strain>
    </source>
</reference>
<feature type="compositionally biased region" description="Polar residues" evidence="1">
    <location>
        <begin position="96"/>
        <end position="112"/>
    </location>
</feature>
<evidence type="ECO:0000256" key="1">
    <source>
        <dbReference type="SAM" id="MobiDB-lite"/>
    </source>
</evidence>
<comment type="caution">
    <text evidence="2">The sequence shown here is derived from an EMBL/GenBank/DDBJ whole genome shotgun (WGS) entry which is preliminary data.</text>
</comment>
<proteinExistence type="predicted"/>
<gene>
    <name evidence="2" type="ORF">LOD99_267</name>
</gene>
<keyword evidence="3" id="KW-1185">Reference proteome</keyword>
<feature type="region of interest" description="Disordered" evidence="1">
    <location>
        <begin position="81"/>
        <end position="178"/>
    </location>
</feature>
<dbReference type="EMBL" id="JAKMXF010000111">
    <property type="protein sequence ID" value="KAI6657523.1"/>
    <property type="molecule type" value="Genomic_DNA"/>
</dbReference>
<feature type="region of interest" description="Disordered" evidence="1">
    <location>
        <begin position="585"/>
        <end position="662"/>
    </location>
</feature>
<feature type="compositionally biased region" description="Basic residues" evidence="1">
    <location>
        <begin position="84"/>
        <end position="94"/>
    </location>
</feature>
<evidence type="ECO:0000313" key="2">
    <source>
        <dbReference type="EMBL" id="KAI6657523.1"/>
    </source>
</evidence>
<dbReference type="Pfam" id="PF07139">
    <property type="entry name" value="SPATS2-like"/>
    <property type="match status" value="1"/>
</dbReference>
<feature type="compositionally biased region" description="Polar residues" evidence="1">
    <location>
        <begin position="141"/>
        <end position="153"/>
    </location>
</feature>
<accession>A0AAV7K8G7</accession>
<sequence length="662" mass="74318">MSKNRIKEKEFLDPATNHVFADYTKNEPTDFMDRIHQVNRLCPGQSKQNINYLLQSNNYDVGLTIQRINEEGAKELIGEWSKSTSKKSKKKKANAQKEQTTIIPNSKPQNNMEIRPASDSRTTKLPNSISHKPTTAPPIPTNSQINPKSNSYQPALPDTYNDSHLQPSHHFNPDNLQSHNSVVNQRVSPNLSTGGSSNVQILLLQLQTQNSQLAQWQEMLQQRMDNSLQILQFVFEQLQSSLSERHQLLFSNLESGKWKAQEIFEQRRKLAQKLIAQAKKAPTEQAAENIKQFLADKHCDQQLNDVYTLEIEHEALLTGVQSLGDIVNSIPIYSNWTPGLGSEHVPSHIPAVYTQPIQQPIPSKYPPKQVHPIYTVPDTHVLPVHNSTQPQHVSISHTYSEPDPVLFDGYLEQEPAPDVVNLTSRVMEVTLKDPYSSEAKAVDLKSLASKTSKEELEAAKLRMQGVLDKQGRSMIVAEARGRGPGGRRGGEKRGGRAGTGNKPRGKYKEQRGPQRYQDQGDERQDQWTGSRDNGHVWSAEFTSSNPDEPDTEALDSHLFVKSLELVNHNYSDGETDAIDYNPIVPSTEFNSSQQDYSPEQPPLQSTTTFLPTETKQIEATDQLHERDPDNTDEQTSTTDPAINCDKSPVAKPATNWGLDGDW</sequence>
<protein>
    <submittedName>
        <fullName evidence="2">Uncharacterized protein</fullName>
    </submittedName>
</protein>
<name>A0AAV7K8G7_9METZ</name>
<feature type="compositionally biased region" description="Basic and acidic residues" evidence="1">
    <location>
        <begin position="506"/>
        <end position="525"/>
    </location>
</feature>
<feature type="region of interest" description="Disordered" evidence="1">
    <location>
        <begin position="477"/>
        <end position="552"/>
    </location>
</feature>
<dbReference type="InterPro" id="IPR009816">
    <property type="entry name" value="SPATS2-like"/>
</dbReference>
<evidence type="ECO:0000313" key="3">
    <source>
        <dbReference type="Proteomes" id="UP001165289"/>
    </source>
</evidence>
<feature type="compositionally biased region" description="Polar residues" evidence="1">
    <location>
        <begin position="123"/>
        <end position="133"/>
    </location>
</feature>
<dbReference type="Proteomes" id="UP001165289">
    <property type="component" value="Unassembled WGS sequence"/>
</dbReference>
<feature type="compositionally biased region" description="Polar residues" evidence="1">
    <location>
        <begin position="587"/>
        <end position="614"/>
    </location>
</feature>
<dbReference type="AlphaFoldDB" id="A0AAV7K8G7"/>